<dbReference type="PROSITE" id="PS51190">
    <property type="entry name" value="FATC"/>
    <property type="match status" value="1"/>
</dbReference>
<evidence type="ECO:0000256" key="2">
    <source>
        <dbReference type="ARBA" id="ARBA00022679"/>
    </source>
</evidence>
<dbReference type="Gene3D" id="1.10.1070.11">
    <property type="entry name" value="Phosphatidylinositol 3-/4-kinase, catalytic domain"/>
    <property type="match status" value="1"/>
</dbReference>
<keyword evidence="4 9" id="KW-0547">Nucleotide-binding</keyword>
<feature type="region of interest" description="Disordered" evidence="10">
    <location>
        <begin position="2502"/>
        <end position="2531"/>
    </location>
</feature>
<dbReference type="Gene3D" id="1.25.10.10">
    <property type="entry name" value="Leucine-rich Repeat Variant"/>
    <property type="match status" value="3"/>
</dbReference>
<dbReference type="Proteomes" id="UP000037923">
    <property type="component" value="Unassembled WGS sequence"/>
</dbReference>
<reference evidence="14 15" key="1">
    <citation type="submission" date="2015-07" db="EMBL/GenBank/DDBJ databases">
        <title>High-quality genome of monoxenous trypanosomatid Leptomonas pyrrhocoris.</title>
        <authorList>
            <person name="Flegontov P."/>
            <person name="Butenko A."/>
            <person name="Firsov S."/>
            <person name="Vlcek C."/>
            <person name="Logacheva M.D."/>
            <person name="Field M."/>
            <person name="Filatov D."/>
            <person name="Flegontova O."/>
            <person name="Gerasimov E."/>
            <person name="Jackson A.P."/>
            <person name="Kelly S."/>
            <person name="Opperdoes F."/>
            <person name="O'Reilly A."/>
            <person name="Votypka J."/>
            <person name="Yurchenko V."/>
            <person name="Lukes J."/>
        </authorList>
    </citation>
    <scope>NUCLEOTIDE SEQUENCE [LARGE SCALE GENOMIC DNA]</scope>
    <source>
        <strain evidence="14">H10</strain>
    </source>
</reference>
<evidence type="ECO:0000256" key="5">
    <source>
        <dbReference type="ARBA" id="ARBA00022777"/>
    </source>
</evidence>
<dbReference type="SMART" id="SM01346">
    <property type="entry name" value="DUF3385"/>
    <property type="match status" value="1"/>
</dbReference>
<dbReference type="InterPro" id="IPR009076">
    <property type="entry name" value="FRB_dom"/>
</dbReference>
<dbReference type="GO" id="GO:0016242">
    <property type="term" value="P:negative regulation of macroautophagy"/>
    <property type="evidence" value="ECO:0007669"/>
    <property type="project" value="TreeGrafter"/>
</dbReference>
<dbReference type="GO" id="GO:0031932">
    <property type="term" value="C:TORC2 complex"/>
    <property type="evidence" value="ECO:0007669"/>
    <property type="project" value="TreeGrafter"/>
</dbReference>
<feature type="domain" description="FAT" evidence="12">
    <location>
        <begin position="1387"/>
        <end position="1973"/>
    </location>
</feature>
<keyword evidence="3" id="KW-0677">Repeat</keyword>
<keyword evidence="5 9" id="KW-0418">Kinase</keyword>
<dbReference type="FunFam" id="3.30.1010.10:FF:000034">
    <property type="entry name" value="Serine/threonine-protein kinase TOR"/>
    <property type="match status" value="1"/>
</dbReference>
<dbReference type="FunFam" id="1.20.120.150:FF:000002">
    <property type="entry name" value="Serine/threonine-protein kinase TOR"/>
    <property type="match status" value="1"/>
</dbReference>
<dbReference type="EMBL" id="LGTL01000006">
    <property type="protein sequence ID" value="KPA81800.1"/>
    <property type="molecule type" value="Genomic_DNA"/>
</dbReference>
<dbReference type="InterPro" id="IPR036940">
    <property type="entry name" value="PI3/4_kinase_cat_sf"/>
</dbReference>
<dbReference type="Gene3D" id="3.30.1010.10">
    <property type="entry name" value="Phosphatidylinositol 3-kinase Catalytic Subunit, Chain A, domain 4"/>
    <property type="match status" value="1"/>
</dbReference>
<dbReference type="VEuPathDB" id="TriTrypDB:LpyrH10_06_4420"/>
<dbReference type="PANTHER" id="PTHR11139:SF9">
    <property type="entry name" value="SERINE_THREONINE-PROTEIN KINASE MTOR"/>
    <property type="match status" value="1"/>
</dbReference>
<dbReference type="InterPro" id="IPR026683">
    <property type="entry name" value="TOR_cat"/>
</dbReference>
<evidence type="ECO:0000256" key="10">
    <source>
        <dbReference type="SAM" id="MobiDB-lite"/>
    </source>
</evidence>
<dbReference type="Pfam" id="PF00454">
    <property type="entry name" value="PI3_PI4_kinase"/>
    <property type="match status" value="1"/>
</dbReference>
<evidence type="ECO:0000256" key="4">
    <source>
        <dbReference type="ARBA" id="ARBA00022741"/>
    </source>
</evidence>
<dbReference type="PROSITE" id="PS00916">
    <property type="entry name" value="PI3_4_KINASE_2"/>
    <property type="match status" value="1"/>
</dbReference>
<dbReference type="PROSITE" id="PS51189">
    <property type="entry name" value="FAT"/>
    <property type="match status" value="1"/>
</dbReference>
<dbReference type="RefSeq" id="XP_015660239.1">
    <property type="nucleotide sequence ID" value="XM_015801619.1"/>
</dbReference>
<dbReference type="Pfam" id="PF11865">
    <property type="entry name" value="mTOR_dom"/>
    <property type="match status" value="1"/>
</dbReference>
<dbReference type="Pfam" id="PF02259">
    <property type="entry name" value="FAT"/>
    <property type="match status" value="1"/>
</dbReference>
<feature type="domain" description="PI3K/PI4K catalytic" evidence="11">
    <location>
        <begin position="2160"/>
        <end position="2477"/>
    </location>
</feature>
<dbReference type="EMBL" id="LGTL01000006">
    <property type="protein sequence ID" value="KPA81801.1"/>
    <property type="molecule type" value="Genomic_DNA"/>
</dbReference>
<dbReference type="FunFam" id="1.10.1070.11:FF:000029">
    <property type="entry name" value="Serine/threonine-protein kinase TOR"/>
    <property type="match status" value="1"/>
</dbReference>
<dbReference type="InterPro" id="IPR016024">
    <property type="entry name" value="ARM-type_fold"/>
</dbReference>
<dbReference type="Pfam" id="PF08771">
    <property type="entry name" value="FRB_dom"/>
    <property type="match status" value="1"/>
</dbReference>
<dbReference type="Gene3D" id="1.20.120.150">
    <property type="entry name" value="FKBP12-rapamycin binding domain"/>
    <property type="match status" value="1"/>
</dbReference>
<keyword evidence="6 9" id="KW-0067">ATP-binding</keyword>
<dbReference type="GeneID" id="26904363"/>
<keyword evidence="2 9" id="KW-0808">Transferase</keyword>
<dbReference type="InterPro" id="IPR050517">
    <property type="entry name" value="DDR_Repair_Kinase"/>
</dbReference>
<dbReference type="RefSeq" id="XP_015660241.1">
    <property type="nucleotide sequence ID" value="XM_015801621.1"/>
</dbReference>
<dbReference type="FunFam" id="1.25.10.10:FF:000965">
    <property type="entry name" value="Serine/threonine-protein kinase TOR"/>
    <property type="match status" value="1"/>
</dbReference>
<dbReference type="InterPro" id="IPR018936">
    <property type="entry name" value="PI3/4_kinase_CS"/>
</dbReference>
<dbReference type="PANTHER" id="PTHR11139">
    <property type="entry name" value="ATAXIA TELANGIECTASIA MUTATED ATM -RELATED"/>
    <property type="match status" value="1"/>
</dbReference>
<dbReference type="PROSITE" id="PS50290">
    <property type="entry name" value="PI3_4_KINASE_3"/>
    <property type="match status" value="1"/>
</dbReference>
<evidence type="ECO:0000259" key="11">
    <source>
        <dbReference type="PROSITE" id="PS50290"/>
    </source>
</evidence>
<dbReference type="GO" id="GO:0031929">
    <property type="term" value="P:TOR signaling"/>
    <property type="evidence" value="ECO:0007669"/>
    <property type="project" value="TreeGrafter"/>
</dbReference>
<comment type="catalytic activity">
    <reaction evidence="7 9">
        <text>L-threonyl-[protein] + ATP = O-phospho-L-threonyl-[protein] + ADP + H(+)</text>
        <dbReference type="Rhea" id="RHEA:46608"/>
        <dbReference type="Rhea" id="RHEA-COMP:11060"/>
        <dbReference type="Rhea" id="RHEA-COMP:11605"/>
        <dbReference type="ChEBI" id="CHEBI:15378"/>
        <dbReference type="ChEBI" id="CHEBI:30013"/>
        <dbReference type="ChEBI" id="CHEBI:30616"/>
        <dbReference type="ChEBI" id="CHEBI:61977"/>
        <dbReference type="ChEBI" id="CHEBI:456216"/>
        <dbReference type="EC" id="2.7.11.1"/>
    </reaction>
</comment>
<dbReference type="OMA" id="MWLRFVS"/>
<keyword evidence="9" id="KW-0723">Serine/threonine-protein kinase</keyword>
<dbReference type="InterPro" id="IPR011009">
    <property type="entry name" value="Kinase-like_dom_sf"/>
</dbReference>
<comment type="caution">
    <text evidence="14">The sequence shown here is derived from an EMBL/GenBank/DDBJ whole genome shotgun (WGS) entry which is preliminary data.</text>
</comment>
<dbReference type="Pfam" id="PF02260">
    <property type="entry name" value="FATC"/>
    <property type="match status" value="1"/>
</dbReference>
<feature type="domain" description="FATC" evidence="13">
    <location>
        <begin position="2608"/>
        <end position="2640"/>
    </location>
</feature>
<feature type="region of interest" description="Disordered" evidence="10">
    <location>
        <begin position="176"/>
        <end position="210"/>
    </location>
</feature>
<evidence type="ECO:0000256" key="1">
    <source>
        <dbReference type="ARBA" id="ARBA00011031"/>
    </source>
</evidence>
<dbReference type="GO" id="GO:0005634">
    <property type="term" value="C:nucleus"/>
    <property type="evidence" value="ECO:0007669"/>
    <property type="project" value="TreeGrafter"/>
</dbReference>
<dbReference type="SMART" id="SM01343">
    <property type="entry name" value="FATC"/>
    <property type="match status" value="1"/>
</dbReference>
<feature type="region of interest" description="Disordered" evidence="10">
    <location>
        <begin position="2575"/>
        <end position="2606"/>
    </location>
</feature>
<comment type="catalytic activity">
    <reaction evidence="8">
        <text>L-seryl-[protein] + ATP = O-phospho-L-seryl-[protein] + ADP + H(+)</text>
        <dbReference type="Rhea" id="RHEA:17989"/>
        <dbReference type="Rhea" id="RHEA-COMP:9863"/>
        <dbReference type="Rhea" id="RHEA-COMP:11604"/>
        <dbReference type="ChEBI" id="CHEBI:15378"/>
        <dbReference type="ChEBI" id="CHEBI:29999"/>
        <dbReference type="ChEBI" id="CHEBI:30616"/>
        <dbReference type="ChEBI" id="CHEBI:83421"/>
        <dbReference type="ChEBI" id="CHEBI:456216"/>
        <dbReference type="EC" id="2.7.11.1"/>
    </reaction>
</comment>
<accession>A0A0M9G3Q9</accession>
<evidence type="ECO:0000313" key="15">
    <source>
        <dbReference type="Proteomes" id="UP000037923"/>
    </source>
</evidence>
<dbReference type="OrthoDB" id="381190at2759"/>
<dbReference type="InterPro" id="IPR036738">
    <property type="entry name" value="FRB_sf"/>
</dbReference>
<dbReference type="SUPFAM" id="SSF48371">
    <property type="entry name" value="ARM repeat"/>
    <property type="match status" value="1"/>
</dbReference>
<dbReference type="InterPro" id="IPR024585">
    <property type="entry name" value="mTOR_dom"/>
</dbReference>
<proteinExistence type="inferred from homology"/>
<dbReference type="RefSeq" id="XP_015660240.1">
    <property type="nucleotide sequence ID" value="XM_015801620.1"/>
</dbReference>
<evidence type="ECO:0000256" key="9">
    <source>
        <dbReference type="RuleBase" id="RU364109"/>
    </source>
</evidence>
<dbReference type="SUPFAM" id="SSF56112">
    <property type="entry name" value="Protein kinase-like (PK-like)"/>
    <property type="match status" value="1"/>
</dbReference>
<dbReference type="GO" id="GO:0005524">
    <property type="term" value="F:ATP binding"/>
    <property type="evidence" value="ECO:0007669"/>
    <property type="project" value="UniProtKB-KW"/>
</dbReference>
<dbReference type="SMART" id="SM01345">
    <property type="entry name" value="Rapamycin_bind"/>
    <property type="match status" value="1"/>
</dbReference>
<dbReference type="InterPro" id="IPR000403">
    <property type="entry name" value="PI3/4_kinase_cat_dom"/>
</dbReference>
<dbReference type="SUPFAM" id="SSF47212">
    <property type="entry name" value="FKBP12-rapamycin-binding domain of FKBP-rapamycin-associated protein (FRAP)"/>
    <property type="match status" value="1"/>
</dbReference>
<dbReference type="GO" id="GO:0044877">
    <property type="term" value="F:protein-containing complex binding"/>
    <property type="evidence" value="ECO:0007669"/>
    <property type="project" value="InterPro"/>
</dbReference>
<evidence type="ECO:0000313" key="14">
    <source>
        <dbReference type="EMBL" id="KPA81800.1"/>
    </source>
</evidence>
<dbReference type="EC" id="2.7.11.1" evidence="9"/>
<dbReference type="EMBL" id="LGTL01000006">
    <property type="protein sequence ID" value="KPA81802.1"/>
    <property type="molecule type" value="Genomic_DNA"/>
</dbReference>
<dbReference type="InterPro" id="IPR014009">
    <property type="entry name" value="PIK_FAT"/>
</dbReference>
<dbReference type="GO" id="GO:0004674">
    <property type="term" value="F:protein serine/threonine kinase activity"/>
    <property type="evidence" value="ECO:0007669"/>
    <property type="project" value="UniProtKB-KW"/>
</dbReference>
<evidence type="ECO:0000259" key="12">
    <source>
        <dbReference type="PROSITE" id="PS51189"/>
    </source>
</evidence>
<name>A0A0M9G3Q9_LEPPY</name>
<dbReference type="GO" id="GO:0005737">
    <property type="term" value="C:cytoplasm"/>
    <property type="evidence" value="ECO:0007669"/>
    <property type="project" value="TreeGrafter"/>
</dbReference>
<protein>
    <recommendedName>
        <fullName evidence="9">Serine/threonine-protein kinase TOR</fullName>
        <ecNumber evidence="9">2.7.11.1</ecNumber>
    </recommendedName>
</protein>
<dbReference type="GO" id="GO:0031931">
    <property type="term" value="C:TORC1 complex"/>
    <property type="evidence" value="ECO:0007669"/>
    <property type="project" value="TreeGrafter"/>
</dbReference>
<sequence>MEVKGSVSSSSNRHPLIGQLRPIFHELETATPQTLPSTILKLEYVIEEEKDALFHRNSIKSYTANARVFPNWLNAQLRHLFENPKTHMTGVQVLRALLPVEYVELNEMTKLFSELLVRCVLETNDYQTGLAAGEVWGLLLNNGSSVVEGIINNCLHFSLALLMRGGHDETFLSESTADARRVSGSGGGPSTSSAPSSLTEAVRRDDDSSATDEELFPQATKLSGCLFIQQLVRRVPSTIAPHVNSILECLRRAILDTNKLVRVSAGDALFHTLAISYRSTDPSFYSRWQNTLLEDAERSTTYGSDVVLHGCLLAFNAVLYATASRETDGRHVGYSHQGRKHILQLWAFVNSNLVQTAHSSDVRKEVLNSLPLLAQYDGATFKEITVKGVRALAAVAFGETNGPDERANVFRVFAQLFTVLPSLVVPFLDHMMKYIEASLTPRPNRDRCPEAVTCFATLSGVEPNAVRPFLRHLLGPLFAGSVTEHFARDVAKMCSAFPELRSTCLSKVLEATKEQLSRMRNRPRHARVSGETDHSAIVRNLSSLGSLDFTGYSTLQFLCDAVIRYVSDPHEEVRRCAINLCFKLALSGCSQSPCERTDVGVVIHRGCEHMGLINTVIKKLVSAAVADTESDIRLHTLEHLTGEFDYTLALQEICAAIFPALHDHHQNRIAAVRLLGRLSSRNPSCILPMLRRVMVQCIADIRLFQVPKRQEQAAAVLSAVVEAAPAMVRPYISSLLQDCVQRLQEDNQEVPVLTALLSLLGKLARYAEGDDVAAVAAIRPCVIQHILDSSSIQKKLEAIRALGDIIRTTKDVDVYETNPELLRVLLSALHGGFKETWPVRLDVLKLMGIIGAVDPVRAKEITRHLRDSGLSSGATAAPAALQLSSSRGEEAIVQNVVRNVLSVLRLPSLSDDQCLCAVQVIANTLSLKEASNGCLIPLYREIVQTVLQQITQQAKIRENLLGVMTRIVYLYGQYIRPYLDELITTCIGFLMSAERGVLVEVLCLLSELRRSLREEFRPSLSLVLPPLIQTVQADAAHAGEPAFAFLVEMGHLLDDYLHNAVPCVCEVASNPAYPVPCRAAAVDAIRHFARRLPRLVFHASRCVHCLCRVLREMEGVALDVPPLPVAGPSGRTGSSISSHPTNHSAAAAAGVSYTGDSHGANAAAAADARTLVAVTLDAVRNVARNLGSDFEKYTPMVFPVLDAYGEDGKDVKSFVLSTLRSGGRVVAPENSQAEDEEAAARYRVNAQQRRKTALADNFAQLRSILVSRDRETEEEWNAWLKQLAVELLRSSPSNAHGFAFALAQLHEPFARHMLHSAFAACYAEMEPRTKEVVRSLLGVVLRSQRVPSEVLQELLNLSEYMERLEMRFNPMEGSHSTYAGLLFDLKTLMGSSERCNLYAKALHYVEIQFYEATYEYERSFMRGQAHPLPPEDWMKLLQWCEKSIYLCNLLGLRESAEGMLKYIQHNFSFLTGKPPSELPRMMDAQLFEKLQWWSQSLRAYEKGLHAEPNKFSNMAGLMRSLDNLGDYGRLLESWKLFFPRISRKEASELAPYGAHAAWLLRCWDDMETITAYMSDDGYVGTTAVFYRAVLATHKKQFHGAVPIIQNCRKRLDSTLSALVAESYDRAYGLFVGIQQLSELEEFAFVAKNPQGLNHWQELWEQRLAAMAYEGWPGTLADHTLVIPPSQELDMWLRFAALSRVHGRERTSRDVLFDLLGEQTIATALEQDKLPQPTIALAAFQHMYELQERERAVETLDTYLKKMDKVGMAAAAAAAPATSPVYASGSQASLAMCHSKLASWLFTLAKKKHSLDTDYRNYIRHHLERATSLDSTNGSIWHTWARFNHDLVSHRWRNNNTAAAASELRREEHVNHIVAAMDGYVRSVCFSQELEDVLGFLSLWFSHAALPQVQNNAAMHAQILQVSPTVWLKVIPQIIARLHARDPVVSESVFHLLAIVAKAHPQALLYSLNVTLNSSVQGPDNNATEQMERKQAAQRLLGRIKEMHHQGRAMVKDAALVCQELVRCAVLWTELWFDELERAWFQWGRDKNAHSVFQSLQPLLEQLSHPDTLAESHFVAEFGELLSGACEYVEKAASTGNNVYMEEAWNRFKTAVKRMDEQISGMASLALQLVSPRLTQSGKDLSLVVPGQYSESGVYPSIASFQNTLKVMNSKQHPRRLYINGTDGVLYKFLLKGHEDLRLDERVMQLLAFANTLLEKHSAIQRRDCMIQVFSVTPLSENAGLVGWVDNCDTLHQLIKDYRVHSKYLSIEVNLMLSFNVDLDRLQVIQHVEPFEFALEQTEGTDLANSLWMRAPSAESWLDRRTTFVCSLATMSMVGHILGLGDRHPSNLMVHSFSGRVVHIDFGDCFDVAQNRSAFPEKVPFRLTRMLVKAMEMGGIDGLFRHGCITVMGVLREEGSSILALLEAFVHDPLVSWWRDESEDGATTVTVPTPVAPSSGMASTDTAAPPLGGHYSQRAAYTAIGESFHQSRSAFASRTPVARSFAARGSRSLRAPRASVAASTPAADPVSASAKSSEIVSNMSANQTSEAKKVVNRIREKLEGREFARRCATLGGTMHTAGGLGNTKEDGSVEDPFSAAESDGATPIGSSDDGLSVQAQVSQLILEATSNENLCVHFQGWCPFW</sequence>
<dbReference type="InterPro" id="IPR003151">
    <property type="entry name" value="PIK-rel_kinase_FAT"/>
</dbReference>
<evidence type="ECO:0000256" key="6">
    <source>
        <dbReference type="ARBA" id="ARBA00022840"/>
    </source>
</evidence>
<gene>
    <name evidence="14" type="ORF">ABB37_04072</name>
</gene>
<evidence type="ECO:0000256" key="7">
    <source>
        <dbReference type="ARBA" id="ARBA00047899"/>
    </source>
</evidence>
<dbReference type="CDD" id="cd05169">
    <property type="entry name" value="PIKKc_TOR"/>
    <property type="match status" value="1"/>
</dbReference>
<dbReference type="SMART" id="SM00146">
    <property type="entry name" value="PI3Kc"/>
    <property type="match status" value="1"/>
</dbReference>
<evidence type="ECO:0000256" key="8">
    <source>
        <dbReference type="ARBA" id="ARBA00048679"/>
    </source>
</evidence>
<keyword evidence="15" id="KW-1185">Reference proteome</keyword>
<dbReference type="InterPro" id="IPR011989">
    <property type="entry name" value="ARM-like"/>
</dbReference>
<comment type="similarity">
    <text evidence="1 9">Belongs to the PI3/PI4-kinase family.</text>
</comment>
<organism evidence="14 15">
    <name type="scientific">Leptomonas pyrrhocoris</name>
    <name type="common">Firebug parasite</name>
    <dbReference type="NCBI Taxonomy" id="157538"/>
    <lineage>
        <taxon>Eukaryota</taxon>
        <taxon>Discoba</taxon>
        <taxon>Euglenozoa</taxon>
        <taxon>Kinetoplastea</taxon>
        <taxon>Metakinetoplastina</taxon>
        <taxon>Trypanosomatida</taxon>
        <taxon>Trypanosomatidae</taxon>
        <taxon>Leishmaniinae</taxon>
        <taxon>Leptomonas</taxon>
    </lineage>
</organism>
<dbReference type="InterPro" id="IPR003152">
    <property type="entry name" value="FATC_dom"/>
</dbReference>
<evidence type="ECO:0000259" key="13">
    <source>
        <dbReference type="PROSITE" id="PS51190"/>
    </source>
</evidence>
<evidence type="ECO:0000256" key="3">
    <source>
        <dbReference type="ARBA" id="ARBA00022737"/>
    </source>
</evidence>